<proteinExistence type="predicted"/>
<protein>
    <recommendedName>
        <fullName evidence="3">Lipoprotein</fullName>
    </recommendedName>
</protein>
<dbReference type="RefSeq" id="WP_009517054.1">
    <property type="nucleotide sequence ID" value="NZ_CCAE010000009.1"/>
</dbReference>
<evidence type="ECO:0000313" key="1">
    <source>
        <dbReference type="EMBL" id="CDN87242.1"/>
    </source>
</evidence>
<name>A0A1L1PB18_HYDIT</name>
<dbReference type="EMBL" id="CCAE010000009">
    <property type="protein sequence ID" value="CDN87242.1"/>
    <property type="molecule type" value="Genomic_DNA"/>
</dbReference>
<reference evidence="2" key="1">
    <citation type="submission" date="2014-11" db="EMBL/GenBank/DDBJ databases">
        <title>Draft genome sequence of Hydrogenophaga intermedia S1.</title>
        <authorList>
            <person name="Gan H.M."/>
            <person name="Chew T.H."/>
            <person name="Stolz A."/>
        </authorList>
    </citation>
    <scope>NUCLEOTIDE SEQUENCE [LARGE SCALE GENOMIC DNA]</scope>
    <source>
        <strain evidence="2">S1</strain>
    </source>
</reference>
<accession>A0A1L1PB18</accession>
<dbReference type="AlphaFoldDB" id="A0A1L1PB18"/>
<keyword evidence="2" id="KW-1185">Reference proteome</keyword>
<dbReference type="Proteomes" id="UP000028878">
    <property type="component" value="Unassembled WGS sequence"/>
</dbReference>
<evidence type="ECO:0008006" key="3">
    <source>
        <dbReference type="Google" id="ProtNLM"/>
    </source>
</evidence>
<organism evidence="1 2">
    <name type="scientific">Hydrogenophaga intermedia</name>
    <dbReference type="NCBI Taxonomy" id="65786"/>
    <lineage>
        <taxon>Bacteria</taxon>
        <taxon>Pseudomonadati</taxon>
        <taxon>Pseudomonadota</taxon>
        <taxon>Betaproteobacteria</taxon>
        <taxon>Burkholderiales</taxon>
        <taxon>Comamonadaceae</taxon>
        <taxon>Hydrogenophaga</taxon>
    </lineage>
</organism>
<evidence type="ECO:0000313" key="2">
    <source>
        <dbReference type="Proteomes" id="UP000028878"/>
    </source>
</evidence>
<dbReference type="PROSITE" id="PS51257">
    <property type="entry name" value="PROKAR_LIPOPROTEIN"/>
    <property type="match status" value="1"/>
</dbReference>
<gene>
    <name evidence="1" type="ORF">BN948_01661</name>
</gene>
<sequence length="262" mass="27382">MSVWVKWSRTTSVWMAVALSACGGGGREVGVSENPPPAAASATRLTNEGIWGWEYSDTFSAVFVVPAQGDSWGLLIDSTSGSLVLEVARGRMLAFQGQAISSQLSAVGAVPAQKRAIGLNGGFTPMASMNLTLTPNNYTGELQYDPSYDVVVPLSGVATTYEADLYADGYKDSFEVSVASDGTVALASVTPGFEHCTGSGRLQPQGSTAIFATRLDFTGAGCLLPDGVTIEGVAQYDGVLRKLIAFGMDRDASVALLMDANR</sequence>